<dbReference type="AlphaFoldDB" id="H8Z8G0"/>
<dbReference type="Proteomes" id="UP000002964">
    <property type="component" value="Unassembled WGS sequence"/>
</dbReference>
<feature type="region of interest" description="Disordered" evidence="1">
    <location>
        <begin position="219"/>
        <end position="246"/>
    </location>
</feature>
<dbReference type="EMBL" id="JH603171">
    <property type="protein sequence ID" value="EIC19365.1"/>
    <property type="molecule type" value="Genomic_DNA"/>
</dbReference>
<feature type="compositionally biased region" description="Basic and acidic residues" evidence="1">
    <location>
        <begin position="227"/>
        <end position="246"/>
    </location>
</feature>
<protein>
    <recommendedName>
        <fullName evidence="4">Restriction endonuclease</fullName>
    </recommendedName>
</protein>
<evidence type="ECO:0000313" key="3">
    <source>
        <dbReference type="Proteomes" id="UP000002964"/>
    </source>
</evidence>
<proteinExistence type="predicted"/>
<evidence type="ECO:0008006" key="4">
    <source>
        <dbReference type="Google" id="ProtNLM"/>
    </source>
</evidence>
<evidence type="ECO:0000256" key="1">
    <source>
        <dbReference type="SAM" id="MobiDB-lite"/>
    </source>
</evidence>
<keyword evidence="3" id="KW-1185">Reference proteome</keyword>
<name>H8Z8G0_9GAMM</name>
<evidence type="ECO:0000313" key="2">
    <source>
        <dbReference type="EMBL" id="EIC19365.1"/>
    </source>
</evidence>
<dbReference type="eggNOG" id="ENOG502ZAI5">
    <property type="taxonomic scope" value="Bacteria"/>
</dbReference>
<sequence>MTHSIEIFLAAAAGVANGITMTPRSANDKEYFPQDWFADHVSKLRLPFRAQGRNSYPDFWVGDDQATPIEGYEIKSLAFAKGRPARRDYDSNSTIPAGRKNGREVFLVFFLYTGSGANPRPIHSLSIAHADLINMDHETAAAHVNEGIDGFGSYGDGFIRDRKMYRFPHPYSIDPSGLGRCRLIIPSDWGISHPSLRPCGHISRTIAANALRSYTVHLDGKTPATKQQDRRPDARQRREFSVFEAG</sequence>
<reference evidence="2 3" key="2">
    <citation type="submission" date="2011-11" db="EMBL/GenBank/DDBJ databases">
        <authorList>
            <consortium name="US DOE Joint Genome Institute"/>
            <person name="Lucas S."/>
            <person name="Han J."/>
            <person name="Lapidus A."/>
            <person name="Cheng J.-F."/>
            <person name="Goodwin L."/>
            <person name="Pitluck S."/>
            <person name="Peters L."/>
            <person name="Ovchinnikova G."/>
            <person name="Zhang X."/>
            <person name="Detter J.C."/>
            <person name="Han C."/>
            <person name="Tapia R."/>
            <person name="Land M."/>
            <person name="Hauser L."/>
            <person name="Kyrpides N."/>
            <person name="Ivanova N."/>
            <person name="Pagani I."/>
            <person name="Vogl K."/>
            <person name="Liu Z."/>
            <person name="Overmann J."/>
            <person name="Frigaard N.-U."/>
            <person name="Bryant D."/>
            <person name="Woyke T."/>
        </authorList>
    </citation>
    <scope>NUCLEOTIDE SEQUENCE [LARGE SCALE GENOMIC DNA]</scope>
    <source>
        <strain evidence="2 3">970</strain>
    </source>
</reference>
<reference evidence="3" key="1">
    <citation type="submission" date="2011-06" db="EMBL/GenBank/DDBJ databases">
        <authorList>
            <consortium name="US DOE Joint Genome Institute (JGI-PGF)"/>
            <person name="Lucas S."/>
            <person name="Han J."/>
            <person name="Lapidus A."/>
            <person name="Cheng J.-F."/>
            <person name="Goodwin L."/>
            <person name="Pitluck S."/>
            <person name="Peters L."/>
            <person name="Land M.L."/>
            <person name="Hauser L."/>
            <person name="Vogl K."/>
            <person name="Liu Z."/>
            <person name="Overmann J."/>
            <person name="Frigaard N.-U."/>
            <person name="Bryant D.A."/>
            <person name="Woyke T.J."/>
        </authorList>
    </citation>
    <scope>NUCLEOTIDE SEQUENCE [LARGE SCALE GENOMIC DNA]</scope>
    <source>
        <strain evidence="3">970</strain>
    </source>
</reference>
<organism evidence="2 3">
    <name type="scientific">Thiorhodovibrio frisius</name>
    <dbReference type="NCBI Taxonomy" id="631362"/>
    <lineage>
        <taxon>Bacteria</taxon>
        <taxon>Pseudomonadati</taxon>
        <taxon>Pseudomonadota</taxon>
        <taxon>Gammaproteobacteria</taxon>
        <taxon>Chromatiales</taxon>
        <taxon>Chromatiaceae</taxon>
        <taxon>Thiorhodovibrio</taxon>
    </lineage>
</organism>
<dbReference type="RefSeq" id="WP_009151594.1">
    <property type="nucleotide sequence ID" value="NZ_CP121471.1"/>
</dbReference>
<dbReference type="OrthoDB" id="581883at2"/>
<gene>
    <name evidence="2" type="ORF">Thi970DRAFT_04882</name>
</gene>
<accession>H8Z8G0</accession>
<dbReference type="HOGENOM" id="CLU_096336_0_0_6"/>